<dbReference type="Pfam" id="PF13041">
    <property type="entry name" value="PPR_2"/>
    <property type="match status" value="4"/>
</dbReference>
<dbReference type="SUPFAM" id="SSF48452">
    <property type="entry name" value="TPR-like"/>
    <property type="match status" value="1"/>
</dbReference>
<dbReference type="GO" id="GO:0009451">
    <property type="term" value="P:RNA modification"/>
    <property type="evidence" value="ECO:0007669"/>
    <property type="project" value="InterPro"/>
</dbReference>
<feature type="repeat" description="PPR" evidence="2">
    <location>
        <begin position="94"/>
        <end position="128"/>
    </location>
</feature>
<dbReference type="EMBL" id="OY731404">
    <property type="protein sequence ID" value="CAJ1967507.1"/>
    <property type="molecule type" value="Genomic_DNA"/>
</dbReference>
<dbReference type="Gramene" id="rna-AYBTSS11_LOCUS21219">
    <property type="protein sequence ID" value="CAJ1967507.1"/>
    <property type="gene ID" value="gene-AYBTSS11_LOCUS21219"/>
</dbReference>
<dbReference type="FunFam" id="1.25.40.10:FF:000196">
    <property type="entry name" value="Pentatricopeptide repeat-containing protein At4g14850"/>
    <property type="match status" value="1"/>
</dbReference>
<evidence type="ECO:0000313" key="4">
    <source>
        <dbReference type="EMBL" id="CAJ1967507.1"/>
    </source>
</evidence>
<evidence type="ECO:0000256" key="1">
    <source>
        <dbReference type="ARBA" id="ARBA00022737"/>
    </source>
</evidence>
<dbReference type="Proteomes" id="UP001189624">
    <property type="component" value="Chromosome 7"/>
</dbReference>
<evidence type="ECO:0000256" key="3">
    <source>
        <dbReference type="SAM" id="MobiDB-lite"/>
    </source>
</evidence>
<dbReference type="FunFam" id="1.25.40.10:FF:001093">
    <property type="entry name" value="Pentatricopeptide repeat-containing protein At2g34400"/>
    <property type="match status" value="1"/>
</dbReference>
<name>A0AA86VTE2_9FABA</name>
<feature type="repeat" description="PPR" evidence="2">
    <location>
        <begin position="423"/>
        <end position="457"/>
    </location>
</feature>
<dbReference type="NCBIfam" id="TIGR00756">
    <property type="entry name" value="PPR"/>
    <property type="match status" value="4"/>
</dbReference>
<dbReference type="Gene3D" id="1.25.40.10">
    <property type="entry name" value="Tetratricopeptide repeat domain"/>
    <property type="match status" value="5"/>
</dbReference>
<dbReference type="InterPro" id="IPR011990">
    <property type="entry name" value="TPR-like_helical_dom_sf"/>
</dbReference>
<accession>A0AA86VTE2</accession>
<dbReference type="InterPro" id="IPR046960">
    <property type="entry name" value="PPR_At4g14850-like_plant"/>
</dbReference>
<proteinExistence type="predicted"/>
<dbReference type="InterPro" id="IPR046848">
    <property type="entry name" value="E_motif"/>
</dbReference>
<organism evidence="4 5">
    <name type="scientific">Sphenostylis stenocarpa</name>
    <dbReference type="NCBI Taxonomy" id="92480"/>
    <lineage>
        <taxon>Eukaryota</taxon>
        <taxon>Viridiplantae</taxon>
        <taxon>Streptophyta</taxon>
        <taxon>Embryophyta</taxon>
        <taxon>Tracheophyta</taxon>
        <taxon>Spermatophyta</taxon>
        <taxon>Magnoliopsida</taxon>
        <taxon>eudicotyledons</taxon>
        <taxon>Gunneridae</taxon>
        <taxon>Pentapetalae</taxon>
        <taxon>rosids</taxon>
        <taxon>fabids</taxon>
        <taxon>Fabales</taxon>
        <taxon>Fabaceae</taxon>
        <taxon>Papilionoideae</taxon>
        <taxon>50 kb inversion clade</taxon>
        <taxon>NPAAA clade</taxon>
        <taxon>indigoferoid/millettioid clade</taxon>
        <taxon>Phaseoleae</taxon>
        <taxon>Sphenostylis</taxon>
    </lineage>
</organism>
<dbReference type="PANTHER" id="PTHR47926">
    <property type="entry name" value="PENTATRICOPEPTIDE REPEAT-CONTAINING PROTEIN"/>
    <property type="match status" value="1"/>
</dbReference>
<dbReference type="PROSITE" id="PS51375">
    <property type="entry name" value="PPR"/>
    <property type="match status" value="5"/>
</dbReference>
<protein>
    <recommendedName>
        <fullName evidence="6">Pentatricopeptide repeat-containing protein</fullName>
    </recommendedName>
</protein>
<feature type="repeat" description="PPR" evidence="2">
    <location>
        <begin position="228"/>
        <end position="262"/>
    </location>
</feature>
<sequence>MLADLTRSDHHTQSLTLFALAHSSFTPDHYTLSTALTAAANGRHVAFGTQLHAHAVRTGLRAHSHVANSLLSLYAKACDLASVERAFAEIRLPDVYSWTTLLSACAKLAPVTHALQLFDQIPKRHVAVWNALITGCADKSHEGLAFNLFRDMQRMSVKADKYTFATMLSLCSLELLDYGRHVHSVVIKSGILGWTSVVNSLITMYFKCGSVVDACEVFEEAEEAGTCDYVTYNAMIDGFVSGERNEDAFFMFRDMQKGCFGPTEVTFVSVMSSCSCLRAGCQAQAQAIKMGLVGCVDVNNAMMTMYSGFGEVYEVRDIFERMEERDVVSWNIMVSTFLQENLEEEAILSYLKMRREGIEPDEFTYGSLLVATDSLQLVEMIHSLLCKSGLVKIEVLNALVSAYCRHRKIKCAFQIFSAVTYKNLVSWNSIISGFLMNGHPLQGLDQFSTLLRAQIKPNAHSLSLVLSICSSMSAMSHGKQVHGYILRHGFYSQVSLGNALVTMYAKCGSLDGALRVFNAMVERDTISWNAIISAYAQHGRGEDALSCFEEMQITPGIKPDQATFTSVLSACSHAGLVDDGACIFDTMVKVYGIFPSVDHFSCVVDLLGRSGYLDEAERVIKDGYLGAHSNMCWSMFSACAAHGNLKLGRTIAGLLLERENNNPSVYVLLSNIYAAAGQWEEAANLRNTMRELRTTKQPGCKYDVMQDIPKWNSYSCRKLAISIPGHLLRSLKQTIRDPTQKYDLIDLYKEYKDSRTAKNITVHFFVQILNMTHQIKDILDETIAAGGGRRNKGTMTLLIRVRGTSRRSEKLGDLWILLSWSATRKGELQQHFSQMQMQIGETSLMNAGLLVKLGLLQDVARARIKNAEEIIAFLKQYMCTMMDPMVVLEDQLGSCTKNKKPGHLHYQDHMDNQSLDDEA</sequence>
<keyword evidence="1" id="KW-0677">Repeat</keyword>
<dbReference type="InterPro" id="IPR002885">
    <property type="entry name" value="PPR_rpt"/>
</dbReference>
<reference evidence="4" key="1">
    <citation type="submission" date="2023-10" db="EMBL/GenBank/DDBJ databases">
        <authorList>
            <person name="Domelevo Entfellner J.-B."/>
        </authorList>
    </citation>
    <scope>NUCLEOTIDE SEQUENCE</scope>
</reference>
<dbReference type="AlphaFoldDB" id="A0AA86VTE2"/>
<dbReference type="Pfam" id="PF01535">
    <property type="entry name" value="PPR"/>
    <property type="match status" value="5"/>
</dbReference>
<dbReference type="FunFam" id="1.25.40.10:FF:001174">
    <property type="entry name" value="Pentatricopeptide repeat-containing protein At3g49740"/>
    <property type="match status" value="1"/>
</dbReference>
<feature type="repeat" description="PPR" evidence="2">
    <location>
        <begin position="524"/>
        <end position="559"/>
    </location>
</feature>
<dbReference type="Pfam" id="PF20431">
    <property type="entry name" value="E_motif"/>
    <property type="match status" value="1"/>
</dbReference>
<gene>
    <name evidence="4" type="ORF">AYBTSS11_LOCUS21219</name>
</gene>
<feature type="repeat" description="PPR" evidence="2">
    <location>
        <begin position="326"/>
        <end position="360"/>
    </location>
</feature>
<evidence type="ECO:0000313" key="5">
    <source>
        <dbReference type="Proteomes" id="UP001189624"/>
    </source>
</evidence>
<dbReference type="GO" id="GO:0003723">
    <property type="term" value="F:RNA binding"/>
    <property type="evidence" value="ECO:0007669"/>
    <property type="project" value="InterPro"/>
</dbReference>
<evidence type="ECO:0008006" key="6">
    <source>
        <dbReference type="Google" id="ProtNLM"/>
    </source>
</evidence>
<evidence type="ECO:0000256" key="2">
    <source>
        <dbReference type="PROSITE-ProRule" id="PRU00708"/>
    </source>
</evidence>
<feature type="region of interest" description="Disordered" evidence="3">
    <location>
        <begin position="900"/>
        <end position="919"/>
    </location>
</feature>
<keyword evidence="5" id="KW-1185">Reference proteome</keyword>